<keyword evidence="3" id="KW-0998">Cell outer membrane</keyword>
<dbReference type="InterPro" id="IPR036465">
    <property type="entry name" value="vWFA_dom_sf"/>
</dbReference>
<evidence type="ECO:0000256" key="1">
    <source>
        <dbReference type="ARBA" id="ARBA00004442"/>
    </source>
</evidence>
<feature type="region of interest" description="Disordered" evidence="5">
    <location>
        <begin position="91"/>
        <end position="116"/>
    </location>
</feature>
<dbReference type="InterPro" id="IPR050330">
    <property type="entry name" value="Bact_OuterMem_StrucFunc"/>
</dbReference>
<feature type="compositionally biased region" description="Polar residues" evidence="5">
    <location>
        <begin position="93"/>
        <end position="103"/>
    </location>
</feature>
<comment type="caution">
    <text evidence="8">The sequence shown here is derived from an EMBL/GenBank/DDBJ whole genome shotgun (WGS) entry which is preliminary data.</text>
</comment>
<evidence type="ECO:0000259" key="7">
    <source>
        <dbReference type="PROSITE" id="PS51123"/>
    </source>
</evidence>
<evidence type="ECO:0000256" key="4">
    <source>
        <dbReference type="PROSITE-ProRule" id="PRU00473"/>
    </source>
</evidence>
<dbReference type="PANTHER" id="PTHR30329:SF21">
    <property type="entry name" value="LIPOPROTEIN YIAD-RELATED"/>
    <property type="match status" value="1"/>
</dbReference>
<dbReference type="PROSITE" id="PS51257">
    <property type="entry name" value="PROKAR_LIPOPROTEIN"/>
    <property type="match status" value="1"/>
</dbReference>
<feature type="chain" id="PRO_5045182599" evidence="6">
    <location>
        <begin position="21"/>
        <end position="408"/>
    </location>
</feature>
<dbReference type="InterPro" id="IPR006665">
    <property type="entry name" value="OmpA-like"/>
</dbReference>
<sequence>MRLGRVLVVVASVVALGATAGCGADEPDCSRPADEQVDGVGNTAILIDVSASTRSTGAAPQYPTVLAGQIEAAVDRQDVVSIGTFDGSAATVGWTTDSRPTRSNSKRPNNRKADREKAISCLSAAAREAASAPARAARTDVLGALGVAAEHTGQAGQQRRTVILATDGLSTTGCADLSRRPVGDQEFIEAMATACPGKPDWPTALNGVHVVMLGVGHPAEGQPVPETGHLAWLRTYWERVCLLAQAASCTVSTAPVQRATGKQSDGAPADAPVAFTPGAGPPAVPDRTVLPLPSATLFDTDSDQVGAEGRQRLVTLALEVGVEPGTTVEVIGHTDSRSDDAYNQDLSERRAAAVGQVLRGEGFTQVRTRGEGEKRLLCPHERRPDGTWDDQCLQQNRRVEIVLTRGGG</sequence>
<evidence type="ECO:0000313" key="8">
    <source>
        <dbReference type="EMBL" id="MFD1320487.1"/>
    </source>
</evidence>
<feature type="domain" description="OmpA-like" evidence="7">
    <location>
        <begin position="285"/>
        <end position="407"/>
    </location>
</feature>
<evidence type="ECO:0000256" key="2">
    <source>
        <dbReference type="ARBA" id="ARBA00023136"/>
    </source>
</evidence>
<dbReference type="SUPFAM" id="SSF103088">
    <property type="entry name" value="OmpA-like"/>
    <property type="match status" value="1"/>
</dbReference>
<feature type="signal peptide" evidence="6">
    <location>
        <begin position="1"/>
        <end position="20"/>
    </location>
</feature>
<dbReference type="Proteomes" id="UP001597260">
    <property type="component" value="Unassembled WGS sequence"/>
</dbReference>
<dbReference type="Pfam" id="PF00691">
    <property type="entry name" value="OmpA"/>
    <property type="match status" value="1"/>
</dbReference>
<dbReference type="PROSITE" id="PS51123">
    <property type="entry name" value="OMPA_2"/>
    <property type="match status" value="1"/>
</dbReference>
<gene>
    <name evidence="8" type="ORF">ACFQ4H_05205</name>
</gene>
<dbReference type="RefSeq" id="WP_377567518.1">
    <property type="nucleotide sequence ID" value="NZ_JBHTMP010000005.1"/>
</dbReference>
<dbReference type="Gene3D" id="3.40.50.410">
    <property type="entry name" value="von Willebrand factor, type A domain"/>
    <property type="match status" value="1"/>
</dbReference>
<dbReference type="PANTHER" id="PTHR30329">
    <property type="entry name" value="STATOR ELEMENT OF FLAGELLAR MOTOR COMPLEX"/>
    <property type="match status" value="1"/>
</dbReference>
<proteinExistence type="predicted"/>
<name>A0ABW3Y7Q5_9ACTN</name>
<evidence type="ECO:0000313" key="9">
    <source>
        <dbReference type="Proteomes" id="UP001597260"/>
    </source>
</evidence>
<comment type="subcellular location">
    <subcellularLocation>
        <location evidence="1">Cell outer membrane</location>
    </subcellularLocation>
</comment>
<dbReference type="CDD" id="cd07185">
    <property type="entry name" value="OmpA_C-like"/>
    <property type="match status" value="1"/>
</dbReference>
<dbReference type="PRINTS" id="PR01021">
    <property type="entry name" value="OMPADOMAIN"/>
</dbReference>
<reference evidence="9" key="1">
    <citation type="journal article" date="2019" name="Int. J. Syst. Evol. Microbiol.">
        <title>The Global Catalogue of Microorganisms (GCM) 10K type strain sequencing project: providing services to taxonomists for standard genome sequencing and annotation.</title>
        <authorList>
            <consortium name="The Broad Institute Genomics Platform"/>
            <consortium name="The Broad Institute Genome Sequencing Center for Infectious Disease"/>
            <person name="Wu L."/>
            <person name="Ma J."/>
        </authorList>
    </citation>
    <scope>NUCLEOTIDE SEQUENCE [LARGE SCALE GENOMIC DNA]</scope>
    <source>
        <strain evidence="9">JCM 31037</strain>
    </source>
</reference>
<evidence type="ECO:0000256" key="5">
    <source>
        <dbReference type="SAM" id="MobiDB-lite"/>
    </source>
</evidence>
<evidence type="ECO:0000256" key="3">
    <source>
        <dbReference type="ARBA" id="ARBA00023237"/>
    </source>
</evidence>
<dbReference type="InterPro" id="IPR036737">
    <property type="entry name" value="OmpA-like_sf"/>
</dbReference>
<dbReference type="InterPro" id="IPR006664">
    <property type="entry name" value="OMP_bac"/>
</dbReference>
<dbReference type="Gene3D" id="3.30.1330.60">
    <property type="entry name" value="OmpA-like domain"/>
    <property type="match status" value="1"/>
</dbReference>
<dbReference type="SUPFAM" id="SSF53300">
    <property type="entry name" value="vWA-like"/>
    <property type="match status" value="1"/>
</dbReference>
<dbReference type="EMBL" id="JBHTMP010000005">
    <property type="protein sequence ID" value="MFD1320487.1"/>
    <property type="molecule type" value="Genomic_DNA"/>
</dbReference>
<keyword evidence="9" id="KW-1185">Reference proteome</keyword>
<organism evidence="8 9">
    <name type="scientific">Micromonospora sonneratiae</name>
    <dbReference type="NCBI Taxonomy" id="1184706"/>
    <lineage>
        <taxon>Bacteria</taxon>
        <taxon>Bacillati</taxon>
        <taxon>Actinomycetota</taxon>
        <taxon>Actinomycetes</taxon>
        <taxon>Micromonosporales</taxon>
        <taxon>Micromonosporaceae</taxon>
        <taxon>Micromonospora</taxon>
    </lineage>
</organism>
<evidence type="ECO:0000256" key="6">
    <source>
        <dbReference type="SAM" id="SignalP"/>
    </source>
</evidence>
<accession>A0ABW3Y7Q5</accession>
<keyword evidence="6" id="KW-0732">Signal</keyword>
<protein>
    <submittedName>
        <fullName evidence="8">OmpA family protein</fullName>
    </submittedName>
</protein>
<keyword evidence="2 4" id="KW-0472">Membrane</keyword>